<keyword evidence="1" id="KW-1133">Transmembrane helix</keyword>
<dbReference type="EMBL" id="JAGVWB010000015">
    <property type="protein sequence ID" value="MBS3058216.1"/>
    <property type="molecule type" value="Genomic_DNA"/>
</dbReference>
<comment type="caution">
    <text evidence="3">The sequence shown here is derived from an EMBL/GenBank/DDBJ whole genome shotgun (WGS) entry which is preliminary data.</text>
</comment>
<keyword evidence="1" id="KW-0472">Membrane</keyword>
<proteinExistence type="predicted"/>
<protein>
    <submittedName>
        <fullName evidence="3">Uncharacterized protein</fullName>
    </submittedName>
</protein>
<feature type="transmembrane region" description="Helical" evidence="1">
    <location>
        <begin position="7"/>
        <end position="28"/>
    </location>
</feature>
<dbReference type="AlphaFoldDB" id="A0A7J4KXL8"/>
<evidence type="ECO:0000313" key="6">
    <source>
        <dbReference type="Proteomes" id="UP000590964"/>
    </source>
</evidence>
<dbReference type="EMBL" id="DUFW01000075">
    <property type="protein sequence ID" value="HIH21845.1"/>
    <property type="molecule type" value="Genomic_DNA"/>
</dbReference>
<keyword evidence="1" id="KW-0812">Transmembrane</keyword>
<feature type="transmembrane region" description="Helical" evidence="1">
    <location>
        <begin position="34"/>
        <end position="52"/>
    </location>
</feature>
<name>A0A7J4KXL8_9ARCH</name>
<evidence type="ECO:0000313" key="4">
    <source>
        <dbReference type="EMBL" id="MBS3058216.1"/>
    </source>
</evidence>
<dbReference type="Proteomes" id="UP000590964">
    <property type="component" value="Unassembled WGS sequence"/>
</dbReference>
<dbReference type="Proteomes" id="UP000680185">
    <property type="component" value="Unassembled WGS sequence"/>
</dbReference>
<feature type="transmembrane region" description="Helical" evidence="1">
    <location>
        <begin position="59"/>
        <end position="75"/>
    </location>
</feature>
<evidence type="ECO:0000313" key="2">
    <source>
        <dbReference type="EMBL" id="HIH21845.1"/>
    </source>
</evidence>
<dbReference type="EMBL" id="DUFJ01000054">
    <property type="protein sequence ID" value="HIH33037.1"/>
    <property type="molecule type" value="Genomic_DNA"/>
</dbReference>
<sequence>MNSQGNVLIFILIAFAVVLLIPPVIITIFPPAKYLFALIMVFMVFSTVRAYLGDGIPTWIISGILIYFLVFKYLLVTSSLWVFQILLGVGFGSVIMWGVGTRFR</sequence>
<evidence type="ECO:0000313" key="5">
    <source>
        <dbReference type="Proteomes" id="UP000527315"/>
    </source>
</evidence>
<reference evidence="4" key="3">
    <citation type="submission" date="2021-05" db="EMBL/GenBank/DDBJ databases">
        <title>Protein family content uncovers lineage relationships and bacterial pathway maintenance mechanisms in DPANN archaea.</title>
        <authorList>
            <person name="Castelle C.J."/>
            <person name="Meheust R."/>
            <person name="Jaffe A.L."/>
            <person name="Seitz K."/>
            <person name="Gong X."/>
            <person name="Baker B.J."/>
            <person name="Banfield J.F."/>
        </authorList>
    </citation>
    <scope>NUCLEOTIDE SEQUENCE</scope>
    <source>
        <strain evidence="4">RIFCSPLOWO2_01_FULL_43_13</strain>
    </source>
</reference>
<reference evidence="3 6" key="1">
    <citation type="journal article" date="2020" name="bioRxiv">
        <title>A rank-normalized archaeal taxonomy based on genome phylogeny resolves widespread incomplete and uneven classifications.</title>
        <authorList>
            <person name="Rinke C."/>
            <person name="Chuvochina M."/>
            <person name="Mussig A.J."/>
            <person name="Chaumeil P.-A."/>
            <person name="Waite D.W."/>
            <person name="Whitman W.B."/>
            <person name="Parks D.H."/>
            <person name="Hugenholtz P."/>
        </authorList>
    </citation>
    <scope>NUCLEOTIDE SEQUENCE</scope>
    <source>
        <strain evidence="3">UBA10036</strain>
    </source>
</reference>
<feature type="transmembrane region" description="Helical" evidence="1">
    <location>
        <begin position="81"/>
        <end position="100"/>
    </location>
</feature>
<accession>A0A7J4KXL8</accession>
<gene>
    <name evidence="2" type="ORF">HA222_04275</name>
    <name evidence="3" type="ORF">HA227_02170</name>
    <name evidence="4" type="ORF">J4478_02330</name>
</gene>
<evidence type="ECO:0000256" key="1">
    <source>
        <dbReference type="SAM" id="Phobius"/>
    </source>
</evidence>
<dbReference type="Proteomes" id="UP000527315">
    <property type="component" value="Unassembled WGS sequence"/>
</dbReference>
<reference evidence="4" key="2">
    <citation type="submission" date="2021-03" db="EMBL/GenBank/DDBJ databases">
        <authorList>
            <person name="Jaffe A."/>
        </authorList>
    </citation>
    <scope>NUCLEOTIDE SEQUENCE</scope>
    <source>
        <strain evidence="4">RIFCSPLOWO2_01_FULL_43_13</strain>
    </source>
</reference>
<organism evidence="3 5">
    <name type="scientific">Candidatus Iainarchaeum sp</name>
    <dbReference type="NCBI Taxonomy" id="3101447"/>
    <lineage>
        <taxon>Archaea</taxon>
        <taxon>Candidatus Iainarchaeota</taxon>
        <taxon>Candidatus Iainarchaeia</taxon>
        <taxon>Candidatus Iainarchaeales</taxon>
        <taxon>Candidatus Iainarchaeaceae</taxon>
        <taxon>Candidatus Iainarchaeum</taxon>
    </lineage>
</organism>
<evidence type="ECO:0000313" key="3">
    <source>
        <dbReference type="EMBL" id="HIH33037.1"/>
    </source>
</evidence>